<dbReference type="AlphaFoldDB" id="A0A6H1ZGE6"/>
<evidence type="ECO:0000313" key="2">
    <source>
        <dbReference type="EMBL" id="QJH93823.1"/>
    </source>
</evidence>
<reference evidence="1" key="1">
    <citation type="submission" date="2020-03" db="EMBL/GenBank/DDBJ databases">
        <title>The deep terrestrial virosphere.</title>
        <authorList>
            <person name="Holmfeldt K."/>
            <person name="Nilsson E."/>
            <person name="Simone D."/>
            <person name="Lopez-Fernandez M."/>
            <person name="Wu X."/>
            <person name="de Brujin I."/>
            <person name="Lundin D."/>
            <person name="Andersson A."/>
            <person name="Bertilsson S."/>
            <person name="Dopson M."/>
        </authorList>
    </citation>
    <scope>NUCLEOTIDE SEQUENCE</scope>
    <source>
        <strain evidence="1">TM448A00411</strain>
        <strain evidence="2">TM448B00141</strain>
    </source>
</reference>
<dbReference type="EMBL" id="MT144592">
    <property type="protein sequence ID" value="QJH93823.1"/>
    <property type="molecule type" value="Genomic_DNA"/>
</dbReference>
<protein>
    <submittedName>
        <fullName evidence="1">Uncharacterized protein</fullName>
    </submittedName>
</protein>
<sequence length="125" mass="14652">MKKLLIIISILAIAGTAQAERQIGCCFYPDYLVRVPGDKAPLLPVYCLDNCADYPPKQEPKKEKSCRWEIYSLWVDWDATKFQKENREELLRKGWEPFSVTNTIGNDLRSNQEACVYWFKRRVCE</sequence>
<evidence type="ECO:0000313" key="1">
    <source>
        <dbReference type="EMBL" id="QJA46417.1"/>
    </source>
</evidence>
<proteinExistence type="predicted"/>
<accession>A0A6H1ZGE6</accession>
<organism evidence="1">
    <name type="scientific">viral metagenome</name>
    <dbReference type="NCBI Taxonomy" id="1070528"/>
    <lineage>
        <taxon>unclassified sequences</taxon>
        <taxon>metagenomes</taxon>
        <taxon>organismal metagenomes</taxon>
    </lineage>
</organism>
<dbReference type="EMBL" id="MT144010">
    <property type="protein sequence ID" value="QJA46417.1"/>
    <property type="molecule type" value="Genomic_DNA"/>
</dbReference>
<name>A0A6H1ZGE6_9ZZZZ</name>
<gene>
    <name evidence="1" type="ORF">TM448A00411_0019</name>
    <name evidence="2" type="ORF">TM448B00141_0009</name>
</gene>